<dbReference type="InterPro" id="IPR033738">
    <property type="entry name" value="AsnB_N"/>
</dbReference>
<feature type="site" description="Important for beta-aspartyl-AMP intermediate formation" evidence="10">
    <location>
        <position position="374"/>
    </location>
</feature>
<dbReference type="CDD" id="cd01991">
    <property type="entry name" value="Asn_synthase_B_C"/>
    <property type="match status" value="1"/>
</dbReference>
<keyword evidence="8" id="KW-0061">Asparagine biosynthesis</keyword>
<sequence>MCGIAGFFGNRPLAPATRRAMLAALAKRGPDASHEIAWQQQNQVGPEAAATSALLHARLSIRDPRPVADQPMASDDNQIWLCYNGEVYGWEAQAAAMAAQGIPFRTHSDTEFILRAYQEFGFPALLEHLRGMFALVILDLRLGKVFLARDRLGLKPLVYGVQADGIAFGSTVRCLLPWLPVNQRAFDPEAIDAYLAHRYIPAPRTIFSRLRRLENAHYLTYDLVTGHLQKNRYWFLPERNGQPPGTSAVEEALEELRRAVMLRTAADRPLGVFLSGGIDSSAIASILASSGRSDLGTFTAAFPDSSFDESIEAAEISGVLGLPNTSISIPMRLGDAFDRIVADLDEPFADPSSIPTWFLARETVKHVTVVLGGDGGDEIFAGYKRHPKHLRTHWRAGLKLPLPAPVSLDGKGWSRLADELRLPWELAYTLRFSGFTPAQRRFLSASQKLESEVWWRPIDTNPSMPLEYMLACDFANTLPEYILRKADLCTMAHGLELRAPLLDHHWLEKLALVAPAARYTHPAKHFLNAVMVPLSRLQLFERKKRGFNPPLGDWLRGDLRDAWRVWERGSPH</sequence>
<dbReference type="InterPro" id="IPR014729">
    <property type="entry name" value="Rossmann-like_a/b/a_fold"/>
</dbReference>
<dbReference type="RefSeq" id="WP_220636031.1">
    <property type="nucleotide sequence ID" value="NZ_CAJQUM010000001.1"/>
</dbReference>
<dbReference type="GO" id="GO:0005829">
    <property type="term" value="C:cytosol"/>
    <property type="evidence" value="ECO:0007669"/>
    <property type="project" value="TreeGrafter"/>
</dbReference>
<evidence type="ECO:0000256" key="9">
    <source>
        <dbReference type="PIRSR" id="PIRSR001589-2"/>
    </source>
</evidence>
<dbReference type="PIRSF" id="PIRSF001589">
    <property type="entry name" value="Asn_synthetase_glu-h"/>
    <property type="match status" value="1"/>
</dbReference>
<comment type="catalytic activity">
    <reaction evidence="7">
        <text>L-aspartate + L-glutamine + ATP + H2O = L-asparagine + L-glutamate + AMP + diphosphate + H(+)</text>
        <dbReference type="Rhea" id="RHEA:12228"/>
        <dbReference type="ChEBI" id="CHEBI:15377"/>
        <dbReference type="ChEBI" id="CHEBI:15378"/>
        <dbReference type="ChEBI" id="CHEBI:29985"/>
        <dbReference type="ChEBI" id="CHEBI:29991"/>
        <dbReference type="ChEBI" id="CHEBI:30616"/>
        <dbReference type="ChEBI" id="CHEBI:33019"/>
        <dbReference type="ChEBI" id="CHEBI:58048"/>
        <dbReference type="ChEBI" id="CHEBI:58359"/>
        <dbReference type="ChEBI" id="CHEBI:456215"/>
        <dbReference type="EC" id="6.3.5.4"/>
    </reaction>
</comment>
<proteinExistence type="inferred from homology"/>
<dbReference type="PANTHER" id="PTHR43284">
    <property type="entry name" value="ASPARAGINE SYNTHETASE (GLUTAMINE-HYDROLYZING)"/>
    <property type="match status" value="1"/>
</dbReference>
<evidence type="ECO:0000256" key="5">
    <source>
        <dbReference type="ARBA" id="ARBA00022840"/>
    </source>
</evidence>
<dbReference type="SUPFAM" id="SSF56235">
    <property type="entry name" value="N-terminal nucleophile aminohydrolases (Ntn hydrolases)"/>
    <property type="match status" value="1"/>
</dbReference>
<protein>
    <recommendedName>
        <fullName evidence="3">asparagine synthase (glutamine-hydrolyzing)</fullName>
        <ecNumber evidence="3">6.3.5.4</ecNumber>
    </recommendedName>
</protein>
<dbReference type="EMBL" id="CAJQUM010000001">
    <property type="protein sequence ID" value="CAG4884157.1"/>
    <property type="molecule type" value="Genomic_DNA"/>
</dbReference>
<gene>
    <name evidence="12" type="ORF">GTOL_12040</name>
</gene>
<comment type="caution">
    <text evidence="12">The sequence shown here is derived from an EMBL/GenBank/DDBJ whole genome shotgun (WGS) entry which is preliminary data.</text>
</comment>
<dbReference type="InterPro" id="IPR001962">
    <property type="entry name" value="Asn_synthase"/>
</dbReference>
<dbReference type="GO" id="GO:0006529">
    <property type="term" value="P:asparagine biosynthetic process"/>
    <property type="evidence" value="ECO:0007669"/>
    <property type="project" value="UniProtKB-KW"/>
</dbReference>
<evidence type="ECO:0000256" key="1">
    <source>
        <dbReference type="ARBA" id="ARBA00005187"/>
    </source>
</evidence>
<evidence type="ECO:0000313" key="13">
    <source>
        <dbReference type="Proteomes" id="UP000742786"/>
    </source>
</evidence>
<keyword evidence="12" id="KW-0436">Ligase</keyword>
<dbReference type="Gene3D" id="3.40.50.620">
    <property type="entry name" value="HUPs"/>
    <property type="match status" value="1"/>
</dbReference>
<feature type="domain" description="Glutamine amidotransferase type-2" evidence="11">
    <location>
        <begin position="2"/>
        <end position="224"/>
    </location>
</feature>
<dbReference type="InterPro" id="IPR017932">
    <property type="entry name" value="GATase_2_dom"/>
</dbReference>
<dbReference type="InterPro" id="IPR006426">
    <property type="entry name" value="Asn_synth_AEB"/>
</dbReference>
<keyword evidence="5 9" id="KW-0067">ATP-binding</keyword>
<comment type="similarity">
    <text evidence="2">Belongs to the asparagine synthetase family.</text>
</comment>
<dbReference type="Pfam" id="PF00733">
    <property type="entry name" value="Asn_synthase"/>
    <property type="match status" value="1"/>
</dbReference>
<feature type="binding site" evidence="9">
    <location>
        <position position="109"/>
    </location>
    <ligand>
        <name>L-glutamine</name>
        <dbReference type="ChEBI" id="CHEBI:58359"/>
    </ligand>
</feature>
<evidence type="ECO:0000256" key="4">
    <source>
        <dbReference type="ARBA" id="ARBA00022741"/>
    </source>
</evidence>
<dbReference type="PROSITE" id="PS51278">
    <property type="entry name" value="GATASE_TYPE_2"/>
    <property type="match status" value="1"/>
</dbReference>
<dbReference type="EC" id="6.3.5.4" evidence="3"/>
<keyword evidence="13" id="KW-1185">Reference proteome</keyword>
<dbReference type="Proteomes" id="UP000742786">
    <property type="component" value="Unassembled WGS sequence"/>
</dbReference>
<evidence type="ECO:0000256" key="6">
    <source>
        <dbReference type="ARBA" id="ARBA00022962"/>
    </source>
</evidence>
<dbReference type="GO" id="GO:0004066">
    <property type="term" value="F:asparagine synthase (glutamine-hydrolyzing) activity"/>
    <property type="evidence" value="ECO:0007669"/>
    <property type="project" value="UniProtKB-EC"/>
</dbReference>
<dbReference type="Gene3D" id="3.60.20.10">
    <property type="entry name" value="Glutamine Phosphoribosylpyrophosphate, subunit 1, domain 1"/>
    <property type="match status" value="1"/>
</dbReference>
<dbReference type="NCBIfam" id="TIGR01536">
    <property type="entry name" value="asn_synth_AEB"/>
    <property type="match status" value="1"/>
</dbReference>
<evidence type="ECO:0000313" key="12">
    <source>
        <dbReference type="EMBL" id="CAG4884157.1"/>
    </source>
</evidence>
<dbReference type="CDD" id="cd00712">
    <property type="entry name" value="AsnB"/>
    <property type="match status" value="1"/>
</dbReference>
<dbReference type="InterPro" id="IPR051786">
    <property type="entry name" value="ASN_synthetase/amidase"/>
</dbReference>
<evidence type="ECO:0000256" key="7">
    <source>
        <dbReference type="ARBA" id="ARBA00048741"/>
    </source>
</evidence>
<comment type="pathway">
    <text evidence="1">Amino-acid biosynthesis; L-asparagine biosynthesis; L-asparagine from L-aspartate (L-Gln route): step 1/1.</text>
</comment>
<dbReference type="Pfam" id="PF13522">
    <property type="entry name" value="GATase_6"/>
    <property type="match status" value="1"/>
</dbReference>
<dbReference type="AlphaFoldDB" id="A0A916N970"/>
<evidence type="ECO:0000256" key="3">
    <source>
        <dbReference type="ARBA" id="ARBA00012737"/>
    </source>
</evidence>
<dbReference type="SUPFAM" id="SSF52402">
    <property type="entry name" value="Adenine nucleotide alpha hydrolases-like"/>
    <property type="match status" value="1"/>
</dbReference>
<keyword evidence="8" id="KW-0028">Amino-acid biosynthesis</keyword>
<evidence type="ECO:0000256" key="10">
    <source>
        <dbReference type="PIRSR" id="PIRSR001589-3"/>
    </source>
</evidence>
<keyword evidence="4 9" id="KW-0547">Nucleotide-binding</keyword>
<organism evidence="12 13">
    <name type="scientific">Georgfuchsia toluolica</name>
    <dbReference type="NCBI Taxonomy" id="424218"/>
    <lineage>
        <taxon>Bacteria</taxon>
        <taxon>Pseudomonadati</taxon>
        <taxon>Pseudomonadota</taxon>
        <taxon>Betaproteobacteria</taxon>
        <taxon>Nitrosomonadales</taxon>
        <taxon>Sterolibacteriaceae</taxon>
        <taxon>Georgfuchsia</taxon>
    </lineage>
</organism>
<evidence type="ECO:0000256" key="8">
    <source>
        <dbReference type="PIRSR" id="PIRSR001589-1"/>
    </source>
</evidence>
<dbReference type="InterPro" id="IPR029055">
    <property type="entry name" value="Ntn_hydrolases_N"/>
</dbReference>
<name>A0A916N970_9PROT</name>
<keyword evidence="6 8" id="KW-0315">Glutamine amidotransferase</keyword>
<evidence type="ECO:0000259" key="11">
    <source>
        <dbReference type="PROSITE" id="PS51278"/>
    </source>
</evidence>
<reference evidence="12" key="1">
    <citation type="submission" date="2021-04" db="EMBL/GenBank/DDBJ databases">
        <authorList>
            <person name="Hornung B."/>
        </authorList>
    </citation>
    <scope>NUCLEOTIDE SEQUENCE</scope>
    <source>
        <strain evidence="12">G5G6</strain>
    </source>
</reference>
<accession>A0A916N970</accession>
<feature type="active site" description="For GATase activity" evidence="8">
    <location>
        <position position="2"/>
    </location>
</feature>
<evidence type="ECO:0000256" key="2">
    <source>
        <dbReference type="ARBA" id="ARBA00005752"/>
    </source>
</evidence>
<dbReference type="GO" id="GO:0005524">
    <property type="term" value="F:ATP binding"/>
    <property type="evidence" value="ECO:0007669"/>
    <property type="project" value="UniProtKB-KW"/>
</dbReference>
<dbReference type="PANTHER" id="PTHR43284:SF1">
    <property type="entry name" value="ASPARAGINE SYNTHETASE"/>
    <property type="match status" value="1"/>
</dbReference>